<dbReference type="AlphaFoldDB" id="A0A2D6YHJ6"/>
<evidence type="ECO:0000313" key="6">
    <source>
        <dbReference type="Proteomes" id="UP000226525"/>
    </source>
</evidence>
<feature type="domain" description="Periplasmic binding protein" evidence="4">
    <location>
        <begin position="38"/>
        <end position="274"/>
    </location>
</feature>
<sequence length="310" mass="31747">MTKLMKSFATAVAAVVMLAGTAFAGGHSERYVMITHGEGKDPFWPVVQKGGEDAAQAVGAEFEYIYNPSGDMADMASSIQAAAATQPNGMVISLPDPDALGPAIKAAVGAGIPVITMNSGLESSASLGALMHVGQPEKLAGQKAGVRAKAEGATKALCMTPEQYNTALSDRCEGYGESVTIVSSVDTTHDAATIVTRATAALQANPDIDAILSVSPNVCAGVNTALSDLGMSVHLSCFDLSPEVMDMINSGKVSFTIDQQQRLQGYMPVVVLHLYNTGAGLLPGANIPSGPGFVDKSNASSVSALAGIDR</sequence>
<dbReference type="Proteomes" id="UP000226525">
    <property type="component" value="Unassembled WGS sequence"/>
</dbReference>
<gene>
    <name evidence="5" type="ORF">CMN54_04240</name>
</gene>
<proteinExistence type="inferred from homology"/>
<dbReference type="PANTHER" id="PTHR30036:SF7">
    <property type="entry name" value="ABC TRANSPORTER PERIPLASMIC-BINDING PROTEIN YPHF"/>
    <property type="match status" value="1"/>
</dbReference>
<feature type="chain" id="PRO_5014861320" evidence="3">
    <location>
        <begin position="25"/>
        <end position="310"/>
    </location>
</feature>
<keyword evidence="3" id="KW-0732">Signal</keyword>
<dbReference type="GO" id="GO:0030288">
    <property type="term" value="C:outer membrane-bounded periplasmic space"/>
    <property type="evidence" value="ECO:0007669"/>
    <property type="project" value="TreeGrafter"/>
</dbReference>
<organism evidence="5 6">
    <name type="scientific">SAR324 cluster bacterium</name>
    <dbReference type="NCBI Taxonomy" id="2024889"/>
    <lineage>
        <taxon>Bacteria</taxon>
        <taxon>Deltaproteobacteria</taxon>
        <taxon>SAR324 cluster</taxon>
    </lineage>
</organism>
<protein>
    <submittedName>
        <fullName evidence="5">LacI family transcriptional regulator</fullName>
    </submittedName>
</protein>
<dbReference type="InterPro" id="IPR025997">
    <property type="entry name" value="SBP_2_dom"/>
</dbReference>
<dbReference type="EMBL" id="NZEX01000044">
    <property type="protein sequence ID" value="MAH62655.1"/>
    <property type="molecule type" value="Genomic_DNA"/>
</dbReference>
<comment type="similarity">
    <text evidence="2">Belongs to the bacterial solute-binding protein 2 family.</text>
</comment>
<dbReference type="Pfam" id="PF13407">
    <property type="entry name" value="Peripla_BP_4"/>
    <property type="match status" value="1"/>
</dbReference>
<evidence type="ECO:0000259" key="4">
    <source>
        <dbReference type="Pfam" id="PF13407"/>
    </source>
</evidence>
<feature type="signal peptide" evidence="3">
    <location>
        <begin position="1"/>
        <end position="24"/>
    </location>
</feature>
<dbReference type="Gene3D" id="3.40.50.2300">
    <property type="match status" value="2"/>
</dbReference>
<accession>A0A2D6YHJ6</accession>
<evidence type="ECO:0000256" key="2">
    <source>
        <dbReference type="ARBA" id="ARBA00007639"/>
    </source>
</evidence>
<comment type="subcellular location">
    <subcellularLocation>
        <location evidence="1">Cell envelope</location>
    </subcellularLocation>
</comment>
<dbReference type="PANTHER" id="PTHR30036">
    <property type="entry name" value="D-XYLOSE-BINDING PERIPLASMIC PROTEIN"/>
    <property type="match status" value="1"/>
</dbReference>
<dbReference type="GO" id="GO:0030246">
    <property type="term" value="F:carbohydrate binding"/>
    <property type="evidence" value="ECO:0007669"/>
    <property type="project" value="TreeGrafter"/>
</dbReference>
<evidence type="ECO:0000256" key="3">
    <source>
        <dbReference type="SAM" id="SignalP"/>
    </source>
</evidence>
<dbReference type="InterPro" id="IPR028082">
    <property type="entry name" value="Peripla_BP_I"/>
</dbReference>
<comment type="caution">
    <text evidence="5">The sequence shown here is derived from an EMBL/GenBank/DDBJ whole genome shotgun (WGS) entry which is preliminary data.</text>
</comment>
<dbReference type="InterPro" id="IPR050555">
    <property type="entry name" value="Bact_Solute-Bind_Prot2"/>
</dbReference>
<evidence type="ECO:0000313" key="5">
    <source>
        <dbReference type="EMBL" id="MAH62655.1"/>
    </source>
</evidence>
<reference evidence="6" key="1">
    <citation type="submission" date="2017-09" db="EMBL/GenBank/DDBJ databases">
        <title>The Reconstruction of 2,631 Draft Metagenome-Assembled Genomes from the Global Oceans.</title>
        <authorList>
            <person name="Tully B.J."/>
            <person name="Graham E.D."/>
            <person name="Heidelberg J.F."/>
        </authorList>
    </citation>
    <scope>NUCLEOTIDE SEQUENCE [LARGE SCALE GENOMIC DNA]</scope>
</reference>
<evidence type="ECO:0000256" key="1">
    <source>
        <dbReference type="ARBA" id="ARBA00004196"/>
    </source>
</evidence>
<dbReference type="SUPFAM" id="SSF53822">
    <property type="entry name" value="Periplasmic binding protein-like I"/>
    <property type="match status" value="1"/>
</dbReference>
<name>A0A2D6YHJ6_9DELT</name>